<dbReference type="GO" id="GO:0005768">
    <property type="term" value="C:endosome"/>
    <property type="evidence" value="ECO:0007669"/>
    <property type="project" value="TreeGrafter"/>
</dbReference>
<proteinExistence type="inferred from homology"/>
<comment type="similarity">
    <text evidence="1">Belongs to the peptidase S28 family.</text>
</comment>
<dbReference type="GO" id="GO:0008239">
    <property type="term" value="F:dipeptidyl-peptidase activity"/>
    <property type="evidence" value="ECO:0007669"/>
    <property type="project" value="TreeGrafter"/>
</dbReference>
<keyword evidence="4" id="KW-0378">Hydrolase</keyword>
<dbReference type="Pfam" id="PF05577">
    <property type="entry name" value="Peptidase_S28"/>
    <property type="match status" value="1"/>
</dbReference>
<reference evidence="6 7" key="1">
    <citation type="submission" date="2020-06" db="EMBL/GenBank/DDBJ databases">
        <authorList>
            <consortium name="Wellcome Sanger Institute Data Sharing"/>
        </authorList>
    </citation>
    <scope>NUCLEOTIDE SEQUENCE [LARGE SCALE GENOMIC DNA]</scope>
</reference>
<dbReference type="InterPro" id="IPR008758">
    <property type="entry name" value="Peptidase_S28"/>
</dbReference>
<accession>A0AAY4DN04</accession>
<dbReference type="Proteomes" id="UP000694580">
    <property type="component" value="Chromosome 13"/>
</dbReference>
<keyword evidence="7" id="KW-1185">Reference proteome</keyword>
<dbReference type="InterPro" id="IPR029058">
    <property type="entry name" value="AB_hydrolase_fold"/>
</dbReference>
<dbReference type="PANTHER" id="PTHR11010:SF11">
    <property type="entry name" value="THYMUS-SPECIFIC SERINE PROTEASE"/>
    <property type="match status" value="1"/>
</dbReference>
<protein>
    <submittedName>
        <fullName evidence="6">Uncharacterized protein</fullName>
    </submittedName>
</protein>
<reference evidence="6" key="3">
    <citation type="submission" date="2025-09" db="UniProtKB">
        <authorList>
            <consortium name="Ensembl"/>
        </authorList>
    </citation>
    <scope>IDENTIFICATION</scope>
</reference>
<organism evidence="6 7">
    <name type="scientific">Denticeps clupeoides</name>
    <name type="common">denticle herring</name>
    <dbReference type="NCBI Taxonomy" id="299321"/>
    <lineage>
        <taxon>Eukaryota</taxon>
        <taxon>Metazoa</taxon>
        <taxon>Chordata</taxon>
        <taxon>Craniata</taxon>
        <taxon>Vertebrata</taxon>
        <taxon>Euteleostomi</taxon>
        <taxon>Actinopterygii</taxon>
        <taxon>Neopterygii</taxon>
        <taxon>Teleostei</taxon>
        <taxon>Clupei</taxon>
        <taxon>Clupeiformes</taxon>
        <taxon>Denticipitoidei</taxon>
        <taxon>Denticipitidae</taxon>
        <taxon>Denticeps</taxon>
    </lineage>
</organism>
<evidence type="ECO:0000256" key="2">
    <source>
        <dbReference type="ARBA" id="ARBA00022670"/>
    </source>
</evidence>
<dbReference type="GeneTree" id="ENSGT00940000160281"/>
<sequence length="169" mass="19195">MGRSCLDVSRARTIAELRNTSDSVAQSGYRQWFYQTCTEFGFFQTCEDSSCPFSSIPGWTLSLEAELCTQLFGIPPKILFNNIAFTNRYYGDIHPRSCRVLYVNGQWCKVDSAVDRSRAIVVRDTAHCADMNSAHVTDRPTLRLAKEVSLFTFQISFCILFSASWENVD</sequence>
<dbReference type="GO" id="GO:0070008">
    <property type="term" value="F:serine-type exopeptidase activity"/>
    <property type="evidence" value="ECO:0007669"/>
    <property type="project" value="InterPro"/>
</dbReference>
<gene>
    <name evidence="6" type="primary">prss16</name>
</gene>
<name>A0AAY4DN04_9TELE</name>
<dbReference type="Gene3D" id="3.40.50.1820">
    <property type="entry name" value="alpha/beta hydrolase"/>
    <property type="match status" value="1"/>
</dbReference>
<reference evidence="6" key="2">
    <citation type="submission" date="2025-08" db="UniProtKB">
        <authorList>
            <consortium name="Ensembl"/>
        </authorList>
    </citation>
    <scope>IDENTIFICATION</scope>
</reference>
<evidence type="ECO:0000256" key="3">
    <source>
        <dbReference type="ARBA" id="ARBA00022729"/>
    </source>
</evidence>
<dbReference type="GO" id="GO:0005764">
    <property type="term" value="C:lysosome"/>
    <property type="evidence" value="ECO:0007669"/>
    <property type="project" value="TreeGrafter"/>
</dbReference>
<evidence type="ECO:0000256" key="4">
    <source>
        <dbReference type="ARBA" id="ARBA00022801"/>
    </source>
</evidence>
<evidence type="ECO:0000313" key="7">
    <source>
        <dbReference type="Proteomes" id="UP000694580"/>
    </source>
</evidence>
<dbReference type="Ensembl" id="ENSDCDT00010055924.1">
    <property type="protein sequence ID" value="ENSDCDP00010045736.1"/>
    <property type="gene ID" value="ENSDCDG00010028110.1"/>
</dbReference>
<evidence type="ECO:0000256" key="5">
    <source>
        <dbReference type="ARBA" id="ARBA00023180"/>
    </source>
</evidence>
<dbReference type="GO" id="GO:0006508">
    <property type="term" value="P:proteolysis"/>
    <property type="evidence" value="ECO:0007669"/>
    <property type="project" value="UniProtKB-KW"/>
</dbReference>
<keyword evidence="2" id="KW-0645">Protease</keyword>
<dbReference type="PANTHER" id="PTHR11010">
    <property type="entry name" value="PROTEASE S28 PRO-X CARBOXYPEPTIDASE-RELATED"/>
    <property type="match status" value="1"/>
</dbReference>
<keyword evidence="3" id="KW-0732">Signal</keyword>
<evidence type="ECO:0000256" key="1">
    <source>
        <dbReference type="ARBA" id="ARBA00011079"/>
    </source>
</evidence>
<evidence type="ECO:0000313" key="6">
    <source>
        <dbReference type="Ensembl" id="ENSDCDP00010045736.1"/>
    </source>
</evidence>
<dbReference type="AlphaFoldDB" id="A0AAY4DN04"/>
<keyword evidence="5" id="KW-0325">Glycoprotein</keyword>